<dbReference type="Pfam" id="PF01255">
    <property type="entry name" value="Prenyltransf"/>
    <property type="match status" value="1"/>
</dbReference>
<dbReference type="AlphaFoldDB" id="W4V3V1"/>
<evidence type="ECO:0000313" key="2">
    <source>
        <dbReference type="EMBL" id="GAE87493.1"/>
    </source>
</evidence>
<keyword evidence="1" id="KW-0808">Transferase</keyword>
<dbReference type="InterPro" id="IPR001441">
    <property type="entry name" value="UPP_synth-like"/>
</dbReference>
<dbReference type="GO" id="GO:0045547">
    <property type="term" value="F:ditrans,polycis-polyprenyl diphosphate synthase [(2E,6E)-farnesyl diphosphate specific] activity"/>
    <property type="evidence" value="ECO:0007669"/>
    <property type="project" value="TreeGrafter"/>
</dbReference>
<keyword evidence="3" id="KW-1185">Reference proteome</keyword>
<gene>
    <name evidence="2" type="ORF">JCM21531_865</name>
</gene>
<dbReference type="PANTHER" id="PTHR10291:SF0">
    <property type="entry name" value="DEHYDRODOLICHYL DIPHOSPHATE SYNTHASE 2"/>
    <property type="match status" value="1"/>
</dbReference>
<sequence>MSFLKNIFKIRNWKKSDIDYNKLPAHIAIIMDGNGRWAKKRALPRSVGHREGAKTLKEITTFCGEIGIKYLTVYAFSTENWKRPKSEVDALMNLLLDYLKNAETHIGGKKRSNTGYR</sequence>
<proteinExistence type="predicted"/>
<dbReference type="SUPFAM" id="SSF64005">
    <property type="entry name" value="Undecaprenyl diphosphate synthase"/>
    <property type="match status" value="1"/>
</dbReference>
<accession>W4V3V1</accession>
<reference evidence="2" key="1">
    <citation type="journal article" date="2014" name="Genome Announc.">
        <title>Draft Genome Sequence of Clostridium straminisolvens Strain JCM 21531T, Isolated from a Cellulose-Degrading Bacterial Community.</title>
        <authorList>
            <person name="Yuki M."/>
            <person name="Oshima K."/>
            <person name="Suda W."/>
            <person name="Sakamoto M."/>
            <person name="Kitamura K."/>
            <person name="Iida T."/>
            <person name="Hattori M."/>
            <person name="Ohkuma M."/>
        </authorList>
    </citation>
    <scope>NUCLEOTIDE SEQUENCE [LARGE SCALE GENOMIC DNA]</scope>
    <source>
        <strain evidence="2">JCM 21531</strain>
    </source>
</reference>
<organism evidence="2 3">
    <name type="scientific">Acetivibrio straminisolvens JCM 21531</name>
    <dbReference type="NCBI Taxonomy" id="1294263"/>
    <lineage>
        <taxon>Bacteria</taxon>
        <taxon>Bacillati</taxon>
        <taxon>Bacillota</taxon>
        <taxon>Clostridia</taxon>
        <taxon>Eubacteriales</taxon>
        <taxon>Oscillospiraceae</taxon>
        <taxon>Acetivibrio</taxon>
    </lineage>
</organism>
<dbReference type="GO" id="GO:0016094">
    <property type="term" value="P:polyprenol biosynthetic process"/>
    <property type="evidence" value="ECO:0007669"/>
    <property type="project" value="TreeGrafter"/>
</dbReference>
<dbReference type="InterPro" id="IPR036424">
    <property type="entry name" value="UPP_synth-like_sf"/>
</dbReference>
<dbReference type="NCBIfam" id="TIGR00055">
    <property type="entry name" value="uppS"/>
    <property type="match status" value="1"/>
</dbReference>
<protein>
    <submittedName>
        <fullName evidence="2">Undecaprenyl pyrophosphate synthetase</fullName>
    </submittedName>
</protein>
<comment type="caution">
    <text evidence="2">The sequence shown here is derived from an EMBL/GenBank/DDBJ whole genome shotgun (WGS) entry which is preliminary data.</text>
</comment>
<name>W4V3V1_9FIRM</name>
<dbReference type="EMBL" id="BAVR01000007">
    <property type="protein sequence ID" value="GAE87493.1"/>
    <property type="molecule type" value="Genomic_DNA"/>
</dbReference>
<evidence type="ECO:0000256" key="1">
    <source>
        <dbReference type="ARBA" id="ARBA00022679"/>
    </source>
</evidence>
<dbReference type="Proteomes" id="UP000019109">
    <property type="component" value="Unassembled WGS sequence"/>
</dbReference>
<evidence type="ECO:0000313" key="3">
    <source>
        <dbReference type="Proteomes" id="UP000019109"/>
    </source>
</evidence>
<dbReference type="Gene3D" id="3.40.1180.10">
    <property type="entry name" value="Decaprenyl diphosphate synthase-like"/>
    <property type="match status" value="1"/>
</dbReference>
<dbReference type="STRING" id="1294263.JCM21531_865"/>
<dbReference type="PANTHER" id="PTHR10291">
    <property type="entry name" value="DEHYDRODOLICHYL DIPHOSPHATE SYNTHASE FAMILY MEMBER"/>
    <property type="match status" value="1"/>
</dbReference>